<evidence type="ECO:0000256" key="1">
    <source>
        <dbReference type="SAM" id="SignalP"/>
    </source>
</evidence>
<dbReference type="Pfam" id="PF13472">
    <property type="entry name" value="Lipase_GDSL_2"/>
    <property type="match status" value="1"/>
</dbReference>
<dbReference type="InterPro" id="IPR036514">
    <property type="entry name" value="SGNH_hydro_sf"/>
</dbReference>
<dbReference type="Gene3D" id="3.40.50.1110">
    <property type="entry name" value="SGNH hydrolase"/>
    <property type="match status" value="1"/>
</dbReference>
<feature type="chain" id="PRO_5046307624" evidence="1">
    <location>
        <begin position="19"/>
        <end position="242"/>
    </location>
</feature>
<dbReference type="PANTHER" id="PTHR30383:SF5">
    <property type="entry name" value="SGNH HYDROLASE-TYPE ESTERASE DOMAIN-CONTAINING PROTEIN"/>
    <property type="match status" value="1"/>
</dbReference>
<dbReference type="PANTHER" id="PTHR30383">
    <property type="entry name" value="THIOESTERASE 1/PROTEASE 1/LYSOPHOSPHOLIPASE L1"/>
    <property type="match status" value="1"/>
</dbReference>
<evidence type="ECO:0000259" key="2">
    <source>
        <dbReference type="Pfam" id="PF13472"/>
    </source>
</evidence>
<dbReference type="Proteomes" id="UP000618754">
    <property type="component" value="Unassembled WGS sequence"/>
</dbReference>
<name>A0ABR7X733_9SPHI</name>
<organism evidence="3 4">
    <name type="scientific">Mucilaginibacter rigui</name>
    <dbReference type="NCBI Taxonomy" id="534635"/>
    <lineage>
        <taxon>Bacteria</taxon>
        <taxon>Pseudomonadati</taxon>
        <taxon>Bacteroidota</taxon>
        <taxon>Sphingobacteriia</taxon>
        <taxon>Sphingobacteriales</taxon>
        <taxon>Sphingobacteriaceae</taxon>
        <taxon>Mucilaginibacter</taxon>
    </lineage>
</organism>
<feature type="domain" description="SGNH hydrolase-type esterase" evidence="2">
    <location>
        <begin position="71"/>
        <end position="228"/>
    </location>
</feature>
<proteinExistence type="predicted"/>
<sequence length="242" mass="26853">MKIALFLPALLLTASVYAQTDTATKTAAAIVKENFSDDWANLRHYEAENKLLPAPVPGEKRVVFLGSSIFEFWKTRLPEYFEAHKNYIDRGISGQIAPQLLLRFQQDVIALKPKAVIILAGSNDIASTTGHVTNKRILDDVKSMVELCRVHKITPILCAYVPINEYPWRKGFPAAEKIISLNKAITAYAAQNKLILLDYYSPLVDDKKGTRADLTIDGVHPNAAGYKIMAKVTDEAIAKALK</sequence>
<dbReference type="SUPFAM" id="SSF52266">
    <property type="entry name" value="SGNH hydrolase"/>
    <property type="match status" value="1"/>
</dbReference>
<keyword evidence="1" id="KW-0732">Signal</keyword>
<keyword evidence="4" id="KW-1185">Reference proteome</keyword>
<dbReference type="InterPro" id="IPR013830">
    <property type="entry name" value="SGNH_hydro"/>
</dbReference>
<protein>
    <submittedName>
        <fullName evidence="3">Acylhydrolase</fullName>
    </submittedName>
</protein>
<dbReference type="RefSeq" id="WP_191175273.1">
    <property type="nucleotide sequence ID" value="NZ_JACWMW010000002.1"/>
</dbReference>
<gene>
    <name evidence="3" type="ORF">IDJ75_08915</name>
</gene>
<dbReference type="InterPro" id="IPR051532">
    <property type="entry name" value="Ester_Hydrolysis_Enzymes"/>
</dbReference>
<comment type="caution">
    <text evidence="3">The sequence shown here is derived from an EMBL/GenBank/DDBJ whole genome shotgun (WGS) entry which is preliminary data.</text>
</comment>
<evidence type="ECO:0000313" key="3">
    <source>
        <dbReference type="EMBL" id="MBD1385395.1"/>
    </source>
</evidence>
<dbReference type="EMBL" id="JACWMW010000002">
    <property type="protein sequence ID" value="MBD1385395.1"/>
    <property type="molecule type" value="Genomic_DNA"/>
</dbReference>
<accession>A0ABR7X733</accession>
<evidence type="ECO:0000313" key="4">
    <source>
        <dbReference type="Proteomes" id="UP000618754"/>
    </source>
</evidence>
<feature type="signal peptide" evidence="1">
    <location>
        <begin position="1"/>
        <end position="18"/>
    </location>
</feature>
<reference evidence="3 4" key="1">
    <citation type="submission" date="2020-09" db="EMBL/GenBank/DDBJ databases">
        <title>Novel species of Mucilaginibacter isolated from a glacier on the Tibetan Plateau.</title>
        <authorList>
            <person name="Liu Q."/>
            <person name="Xin Y.-H."/>
        </authorList>
    </citation>
    <scope>NUCLEOTIDE SEQUENCE [LARGE SCALE GENOMIC DNA]</scope>
    <source>
        <strain evidence="3 4">CGMCC 1.13878</strain>
    </source>
</reference>